<accession>A0A1A9ZBQ5</accession>
<sequence>MLLNVGERKGWPGINCGRKISKKPVSTKADLLAQQKLSEGLIEVLLRFGANGGGGLNAPHGPTLPSLGTVFGVGVGVGVESTIGFGFTFSCEATSNFDCSFTLSMAFVCSSILSASTTWSHYVYGTMHLTRLAMDEWFEKFEI</sequence>
<reference evidence="1" key="2">
    <citation type="submission" date="2020-05" db="UniProtKB">
        <authorList>
            <consortium name="EnsemblMetazoa"/>
        </authorList>
    </citation>
    <scope>IDENTIFICATION</scope>
    <source>
        <strain evidence="1">IAEA</strain>
    </source>
</reference>
<dbReference type="Proteomes" id="UP000092445">
    <property type="component" value="Unassembled WGS sequence"/>
</dbReference>
<dbReference type="VEuPathDB" id="VectorBase:GPAI009809"/>
<dbReference type="AlphaFoldDB" id="A0A1A9ZBQ5"/>
<evidence type="ECO:0000313" key="1">
    <source>
        <dbReference type="EnsemblMetazoa" id="GPAI009809-PA"/>
    </source>
</evidence>
<proteinExistence type="predicted"/>
<protein>
    <submittedName>
        <fullName evidence="1">Uncharacterized protein</fullName>
    </submittedName>
</protein>
<reference evidence="2" key="1">
    <citation type="submission" date="2014-03" db="EMBL/GenBank/DDBJ databases">
        <authorList>
            <person name="Aksoy S."/>
            <person name="Warren W."/>
            <person name="Wilson R.K."/>
        </authorList>
    </citation>
    <scope>NUCLEOTIDE SEQUENCE [LARGE SCALE GENOMIC DNA]</scope>
    <source>
        <strain evidence="2">IAEA</strain>
    </source>
</reference>
<dbReference type="EnsemblMetazoa" id="GPAI009809-RA">
    <property type="protein sequence ID" value="GPAI009809-PA"/>
    <property type="gene ID" value="GPAI009809"/>
</dbReference>
<evidence type="ECO:0000313" key="2">
    <source>
        <dbReference type="Proteomes" id="UP000092445"/>
    </source>
</evidence>
<organism evidence="1 2">
    <name type="scientific">Glossina pallidipes</name>
    <name type="common">Tsetse fly</name>
    <dbReference type="NCBI Taxonomy" id="7398"/>
    <lineage>
        <taxon>Eukaryota</taxon>
        <taxon>Metazoa</taxon>
        <taxon>Ecdysozoa</taxon>
        <taxon>Arthropoda</taxon>
        <taxon>Hexapoda</taxon>
        <taxon>Insecta</taxon>
        <taxon>Pterygota</taxon>
        <taxon>Neoptera</taxon>
        <taxon>Endopterygota</taxon>
        <taxon>Diptera</taxon>
        <taxon>Brachycera</taxon>
        <taxon>Muscomorpha</taxon>
        <taxon>Hippoboscoidea</taxon>
        <taxon>Glossinidae</taxon>
        <taxon>Glossina</taxon>
    </lineage>
</organism>
<keyword evidence="2" id="KW-1185">Reference proteome</keyword>
<name>A0A1A9ZBQ5_GLOPL</name>